<accession>A0ABN8NU71</accession>
<feature type="compositionally biased region" description="Basic residues" evidence="1">
    <location>
        <begin position="132"/>
        <end position="141"/>
    </location>
</feature>
<dbReference type="Proteomes" id="UP001159405">
    <property type="component" value="Unassembled WGS sequence"/>
</dbReference>
<dbReference type="EMBL" id="CALNXK010000035">
    <property type="protein sequence ID" value="CAH3121218.1"/>
    <property type="molecule type" value="Genomic_DNA"/>
</dbReference>
<sequence>MNNSQILAVPLNLCTAKLVGRSTAKLVNRLTAMLVNCLTATLVNRLTATLVNRLTAKLVVVNLVKLHLTKFNQLPGLNRKTAPMAGKSPQPSHEPPFQAEGTLRADAARSERERGAQGWGKPWPRTTQVPRHPTRTTRKRERYARKYLSSEKACYPHDSTDGSVNIDLIRIAGPSAKCLDEVIW</sequence>
<feature type="region of interest" description="Disordered" evidence="1">
    <location>
        <begin position="76"/>
        <end position="141"/>
    </location>
</feature>
<feature type="compositionally biased region" description="Basic and acidic residues" evidence="1">
    <location>
        <begin position="106"/>
        <end position="115"/>
    </location>
</feature>
<proteinExistence type="predicted"/>
<evidence type="ECO:0000256" key="1">
    <source>
        <dbReference type="SAM" id="MobiDB-lite"/>
    </source>
</evidence>
<comment type="caution">
    <text evidence="2">The sequence shown here is derived from an EMBL/GenBank/DDBJ whole genome shotgun (WGS) entry which is preliminary data.</text>
</comment>
<name>A0ABN8NU71_9CNID</name>
<reference evidence="2 3" key="1">
    <citation type="submission" date="2022-05" db="EMBL/GenBank/DDBJ databases">
        <authorList>
            <consortium name="Genoscope - CEA"/>
            <person name="William W."/>
        </authorList>
    </citation>
    <scope>NUCLEOTIDE SEQUENCE [LARGE SCALE GENOMIC DNA]</scope>
</reference>
<evidence type="ECO:0000313" key="3">
    <source>
        <dbReference type="Proteomes" id="UP001159405"/>
    </source>
</evidence>
<keyword evidence="3" id="KW-1185">Reference proteome</keyword>
<organism evidence="2 3">
    <name type="scientific">Porites lobata</name>
    <dbReference type="NCBI Taxonomy" id="104759"/>
    <lineage>
        <taxon>Eukaryota</taxon>
        <taxon>Metazoa</taxon>
        <taxon>Cnidaria</taxon>
        <taxon>Anthozoa</taxon>
        <taxon>Hexacorallia</taxon>
        <taxon>Scleractinia</taxon>
        <taxon>Fungiina</taxon>
        <taxon>Poritidae</taxon>
        <taxon>Porites</taxon>
    </lineage>
</organism>
<evidence type="ECO:0000313" key="2">
    <source>
        <dbReference type="EMBL" id="CAH3121218.1"/>
    </source>
</evidence>
<protein>
    <submittedName>
        <fullName evidence="2">Uncharacterized protein</fullName>
    </submittedName>
</protein>
<gene>
    <name evidence="2" type="ORF">PLOB_00028231</name>
</gene>